<dbReference type="PANTHER" id="PTHR46825">
    <property type="entry name" value="D-ALANYL-D-ALANINE-CARBOXYPEPTIDASE/ENDOPEPTIDASE AMPH"/>
    <property type="match status" value="1"/>
</dbReference>
<reference evidence="4 5" key="1">
    <citation type="submission" date="2016-11" db="EMBL/GenBank/DDBJ databases">
        <authorList>
            <person name="Jaros S."/>
            <person name="Januszkiewicz K."/>
            <person name="Wedrychowicz H."/>
        </authorList>
    </citation>
    <scope>NUCLEOTIDE SEQUENCE [LARGE SCALE GENOMIC DNA]</scope>
    <source>
        <strain evidence="4 5">DSM 19436</strain>
    </source>
</reference>
<dbReference type="EMBL" id="FQUP01000011">
    <property type="protein sequence ID" value="SHG98997.1"/>
    <property type="molecule type" value="Genomic_DNA"/>
</dbReference>
<dbReference type="Proteomes" id="UP000184485">
    <property type="component" value="Unassembled WGS sequence"/>
</dbReference>
<dbReference type="Pfam" id="PF11954">
    <property type="entry name" value="DUF3471"/>
    <property type="match status" value="1"/>
</dbReference>
<dbReference type="AlphaFoldDB" id="A0A1M5PBD2"/>
<dbReference type="InterPro" id="IPR001466">
    <property type="entry name" value="Beta-lactam-related"/>
</dbReference>
<gene>
    <name evidence="4" type="ORF">SAMN02745157_0114</name>
</gene>
<feature type="domain" description="Peptidase S12 Pab87-related C-terminal" evidence="3">
    <location>
        <begin position="460"/>
        <end position="525"/>
    </location>
</feature>
<evidence type="ECO:0000256" key="1">
    <source>
        <dbReference type="SAM" id="MobiDB-lite"/>
    </source>
</evidence>
<dbReference type="PANTHER" id="PTHR46825:SF15">
    <property type="entry name" value="BETA-LACTAMASE-RELATED DOMAIN-CONTAINING PROTEIN"/>
    <property type="match status" value="1"/>
</dbReference>
<protein>
    <submittedName>
        <fullName evidence="4">CubicO group peptidase, beta-lactamase class C family</fullName>
    </submittedName>
</protein>
<dbReference type="Pfam" id="PF00144">
    <property type="entry name" value="Beta-lactamase"/>
    <property type="match status" value="1"/>
</dbReference>
<keyword evidence="5" id="KW-1185">Reference proteome</keyword>
<accession>A0A1M5PBD2</accession>
<dbReference type="InterPro" id="IPR012338">
    <property type="entry name" value="Beta-lactam/transpept-like"/>
</dbReference>
<dbReference type="InterPro" id="IPR021860">
    <property type="entry name" value="Peptidase_S12_Pab87-rel_C"/>
</dbReference>
<feature type="domain" description="Beta-lactamase-related" evidence="2">
    <location>
        <begin position="89"/>
        <end position="424"/>
    </location>
</feature>
<name>A0A1M5PBD2_9HYPH</name>
<dbReference type="InterPro" id="IPR050491">
    <property type="entry name" value="AmpC-like"/>
</dbReference>
<evidence type="ECO:0000313" key="4">
    <source>
        <dbReference type="EMBL" id="SHG98997.1"/>
    </source>
</evidence>
<organism evidence="4 5">
    <name type="scientific">Kaistia soli DSM 19436</name>
    <dbReference type="NCBI Taxonomy" id="1122133"/>
    <lineage>
        <taxon>Bacteria</taxon>
        <taxon>Pseudomonadati</taxon>
        <taxon>Pseudomonadota</taxon>
        <taxon>Alphaproteobacteria</taxon>
        <taxon>Hyphomicrobiales</taxon>
        <taxon>Kaistiaceae</taxon>
        <taxon>Kaistia</taxon>
    </lineage>
</organism>
<dbReference type="STRING" id="1122133.SAMN02745157_0114"/>
<evidence type="ECO:0000259" key="2">
    <source>
        <dbReference type="Pfam" id="PF00144"/>
    </source>
</evidence>
<dbReference type="Gene3D" id="3.40.710.10">
    <property type="entry name" value="DD-peptidase/beta-lactamase superfamily"/>
    <property type="match status" value="1"/>
</dbReference>
<dbReference type="SUPFAM" id="SSF56601">
    <property type="entry name" value="beta-lactamase/transpeptidase-like"/>
    <property type="match status" value="1"/>
</dbReference>
<evidence type="ECO:0000313" key="5">
    <source>
        <dbReference type="Proteomes" id="UP000184485"/>
    </source>
</evidence>
<evidence type="ECO:0000259" key="3">
    <source>
        <dbReference type="Pfam" id="PF11954"/>
    </source>
</evidence>
<sequence length="555" mass="58508">MKTHTAISNGYLSRDFPQVLPRRGQHDVNGARVSLRARVAGRMLMAARLGITALLALLAAPVLADPLPPQVSGVAIPAGQIDKAVASLDGIAKEILEKSGIPGLAIAVVHGGRTVYAKGFGVRKVGEPALVDPDTVFQVASLSKSLAGSVVAHQVGAGVIAWDTPVVAHLPWFALQDPWVTQHVTIADLFSHRSGLPEHAGDNLEDLGFNRRAVLERLRLIPLSSFRDTYAYTNFGLTAAAESVAVASGKSWEDLAEESLYEPLGMASTSSRFADFEKRTDRAFGHVKVGNDYQPKYQRQPDAQSPAGGASSSVNDLARWMAMILQNGEFGGKRIIPEAALLPAITAEMISSPSYAVDARPGFYGYGFGVGITPTGRTLISHSGAFGLGAGTYYGLLPSADVGIVVLTNASPTGAAESIGAAFMDLVQFGTVTQDWFALFGPRLSANMAPAGDLVGKPQPEHPAAAASLSRYTGAYANPYFGDATIKEVGDHLELSIGPVGKSYPLSHWDGDTFSIRPSSENESDGSVSSVTFGPAGQMKIGYLDQNGFGAFVRR</sequence>
<proteinExistence type="predicted"/>
<feature type="region of interest" description="Disordered" evidence="1">
    <location>
        <begin position="291"/>
        <end position="311"/>
    </location>
</feature>
<dbReference type="Gene3D" id="2.40.128.600">
    <property type="match status" value="1"/>
</dbReference>